<keyword evidence="2" id="KW-0328">Glycosyltransferase</keyword>
<keyword evidence="1" id="KW-1277">Toxin-antitoxin system</keyword>
<evidence type="ECO:0000256" key="5">
    <source>
        <dbReference type="ARBA" id="ARBA00023125"/>
    </source>
</evidence>
<dbReference type="GO" id="GO:0016779">
    <property type="term" value="F:nucleotidyltransferase activity"/>
    <property type="evidence" value="ECO:0007669"/>
    <property type="project" value="UniProtKB-KW"/>
</dbReference>
<dbReference type="GO" id="GO:0003677">
    <property type="term" value="F:DNA binding"/>
    <property type="evidence" value="ECO:0007669"/>
    <property type="project" value="UniProtKB-KW"/>
</dbReference>
<feature type="domain" description="DarT" evidence="6">
    <location>
        <begin position="7"/>
        <end position="44"/>
    </location>
</feature>
<organism evidence="7">
    <name type="scientific">hydrothermal vent metagenome</name>
    <dbReference type="NCBI Taxonomy" id="652676"/>
    <lineage>
        <taxon>unclassified sequences</taxon>
        <taxon>metagenomes</taxon>
        <taxon>ecological metagenomes</taxon>
    </lineage>
</organism>
<gene>
    <name evidence="7" type="ORF">MNBD_GAMMA07-1888</name>
</gene>
<dbReference type="EMBL" id="UOFF01000100">
    <property type="protein sequence ID" value="VAW55614.1"/>
    <property type="molecule type" value="Genomic_DNA"/>
</dbReference>
<dbReference type="GO" id="GO:0016757">
    <property type="term" value="F:glycosyltransferase activity"/>
    <property type="evidence" value="ECO:0007669"/>
    <property type="project" value="UniProtKB-KW"/>
</dbReference>
<reference evidence="7" key="1">
    <citation type="submission" date="2018-06" db="EMBL/GenBank/DDBJ databases">
        <authorList>
            <person name="Zhirakovskaya E."/>
        </authorList>
    </citation>
    <scope>NUCLEOTIDE SEQUENCE</scope>
</reference>
<evidence type="ECO:0000259" key="6">
    <source>
        <dbReference type="Pfam" id="PF14487"/>
    </source>
</evidence>
<keyword evidence="4" id="KW-0548">Nucleotidyltransferase</keyword>
<name>A0A3B0XI08_9ZZZZ</name>
<evidence type="ECO:0000256" key="1">
    <source>
        <dbReference type="ARBA" id="ARBA00022649"/>
    </source>
</evidence>
<protein>
    <recommendedName>
        <fullName evidence="6">DarT domain-containing protein</fullName>
    </recommendedName>
</protein>
<evidence type="ECO:0000256" key="3">
    <source>
        <dbReference type="ARBA" id="ARBA00022679"/>
    </source>
</evidence>
<evidence type="ECO:0000256" key="4">
    <source>
        <dbReference type="ARBA" id="ARBA00022695"/>
    </source>
</evidence>
<evidence type="ECO:0000256" key="2">
    <source>
        <dbReference type="ARBA" id="ARBA00022676"/>
    </source>
</evidence>
<proteinExistence type="predicted"/>
<dbReference type="InterPro" id="IPR029494">
    <property type="entry name" value="DarT"/>
</dbReference>
<accession>A0A3B0XI08</accession>
<dbReference type="AlphaFoldDB" id="A0A3B0XI08"/>
<keyword evidence="5" id="KW-0238">DNA-binding</keyword>
<sequence>MPNKPIFHITHVDNLPSIIGARCLWSDAPPLVRQRQYPYINVSGACAAITRYSNQNTLKTRPLVNESQPPKAAVSRVFYSCSPSETPPPRSAQKGPALTYVFASFEEDIEVIREGGKAKTSPQ</sequence>
<keyword evidence="3" id="KW-0808">Transferase</keyword>
<dbReference type="Pfam" id="PF14487">
    <property type="entry name" value="DarT"/>
    <property type="match status" value="1"/>
</dbReference>
<evidence type="ECO:0000313" key="7">
    <source>
        <dbReference type="EMBL" id="VAW55614.1"/>
    </source>
</evidence>